<proteinExistence type="predicted"/>
<dbReference type="CTD" id="36339823"/>
<reference evidence="2 3" key="1">
    <citation type="journal article" date="2013" name="Nat. Genet.">
        <title>The genome of the hydatid tapeworm Echinococcus granulosus.</title>
        <authorList>
            <person name="Zheng H."/>
            <person name="Zhang W."/>
            <person name="Zhang L."/>
            <person name="Zhang Z."/>
            <person name="Li J."/>
            <person name="Lu G."/>
            <person name="Zhu Y."/>
            <person name="Wang Y."/>
            <person name="Huang Y."/>
            <person name="Liu J."/>
            <person name="Kang H."/>
            <person name="Chen J."/>
            <person name="Wang L."/>
            <person name="Chen A."/>
            <person name="Yu S."/>
            <person name="Gao Z."/>
            <person name="Jin L."/>
            <person name="Gu W."/>
            <person name="Wang Z."/>
            <person name="Zhao L."/>
            <person name="Shi B."/>
            <person name="Wen H."/>
            <person name="Lin R."/>
            <person name="Jones M.K."/>
            <person name="Brejova B."/>
            <person name="Vinar T."/>
            <person name="Zhao G."/>
            <person name="McManus D.P."/>
            <person name="Chen Z."/>
            <person name="Zhou Y."/>
            <person name="Wang S."/>
        </authorList>
    </citation>
    <scope>NUCLEOTIDE SEQUENCE [LARGE SCALE GENOMIC DNA]</scope>
</reference>
<organism evidence="2 3">
    <name type="scientific">Echinococcus granulosus</name>
    <name type="common">Hydatid tapeworm</name>
    <dbReference type="NCBI Taxonomy" id="6210"/>
    <lineage>
        <taxon>Eukaryota</taxon>
        <taxon>Metazoa</taxon>
        <taxon>Spiralia</taxon>
        <taxon>Lophotrochozoa</taxon>
        <taxon>Platyhelminthes</taxon>
        <taxon>Cestoda</taxon>
        <taxon>Eucestoda</taxon>
        <taxon>Cyclophyllidea</taxon>
        <taxon>Taeniidae</taxon>
        <taxon>Echinococcus</taxon>
        <taxon>Echinococcus granulosus group</taxon>
    </lineage>
</organism>
<comment type="caution">
    <text evidence="2">The sequence shown here is derived from an EMBL/GenBank/DDBJ whole genome shotgun (WGS) entry which is preliminary data.</text>
</comment>
<dbReference type="RefSeq" id="XP_024352271.1">
    <property type="nucleotide sequence ID" value="XM_024493357.1"/>
</dbReference>
<name>W6UHW1_ECHGR</name>
<dbReference type="AlphaFoldDB" id="W6UHW1"/>
<dbReference type="EMBL" id="APAU02000024">
    <property type="protein sequence ID" value="EUB61075.1"/>
    <property type="molecule type" value="Genomic_DNA"/>
</dbReference>
<evidence type="ECO:0000313" key="3">
    <source>
        <dbReference type="Proteomes" id="UP000019149"/>
    </source>
</evidence>
<dbReference type="GeneID" id="36339823"/>
<keyword evidence="1" id="KW-0812">Transmembrane</keyword>
<feature type="transmembrane region" description="Helical" evidence="1">
    <location>
        <begin position="54"/>
        <end position="74"/>
    </location>
</feature>
<keyword evidence="3" id="KW-1185">Reference proteome</keyword>
<accession>W6UHW1</accession>
<keyword evidence="1" id="KW-1133">Transmembrane helix</keyword>
<gene>
    <name evidence="2" type="ORF">EGR_04108</name>
</gene>
<sequence length="86" mass="9643">MDPSQSAFNSNVAITNWGKGSNRILMEEKLLRFSTQIAQKSIDFPLRIASFLPIPSVISLLVIIALEPTVLFEIRSKVSAEKKSFY</sequence>
<dbReference type="Proteomes" id="UP000019149">
    <property type="component" value="Unassembled WGS sequence"/>
</dbReference>
<keyword evidence="1" id="KW-0472">Membrane</keyword>
<protein>
    <submittedName>
        <fullName evidence="2">Uncharacterized protein</fullName>
    </submittedName>
</protein>
<evidence type="ECO:0000256" key="1">
    <source>
        <dbReference type="SAM" id="Phobius"/>
    </source>
</evidence>
<evidence type="ECO:0000313" key="2">
    <source>
        <dbReference type="EMBL" id="EUB61075.1"/>
    </source>
</evidence>
<dbReference type="KEGG" id="egl:EGR_04108"/>